<dbReference type="RefSeq" id="WP_183278064.1">
    <property type="nucleotide sequence ID" value="NZ_BLZR01000001.1"/>
</dbReference>
<dbReference type="InterPro" id="IPR006976">
    <property type="entry name" value="VanZ-like"/>
</dbReference>
<keyword evidence="4" id="KW-1185">Reference proteome</keyword>
<feature type="transmembrane region" description="Helical" evidence="1">
    <location>
        <begin position="165"/>
        <end position="183"/>
    </location>
</feature>
<organism evidence="3 4">
    <name type="scientific">Clostridium fungisolvens</name>
    <dbReference type="NCBI Taxonomy" id="1604897"/>
    <lineage>
        <taxon>Bacteria</taxon>
        <taxon>Bacillati</taxon>
        <taxon>Bacillota</taxon>
        <taxon>Clostridia</taxon>
        <taxon>Eubacteriales</taxon>
        <taxon>Clostridiaceae</taxon>
        <taxon>Clostridium</taxon>
    </lineage>
</organism>
<feature type="transmembrane region" description="Helical" evidence="1">
    <location>
        <begin position="12"/>
        <end position="33"/>
    </location>
</feature>
<dbReference type="Proteomes" id="UP000580568">
    <property type="component" value="Unassembled WGS sequence"/>
</dbReference>
<evidence type="ECO:0000313" key="3">
    <source>
        <dbReference type="EMBL" id="GFP76650.1"/>
    </source>
</evidence>
<feature type="domain" description="VanZ-like" evidence="2">
    <location>
        <begin position="49"/>
        <end position="181"/>
    </location>
</feature>
<keyword evidence="1" id="KW-0812">Transmembrane</keyword>
<name>A0A6V8SI68_9CLOT</name>
<dbReference type="PANTHER" id="PTHR36834:SF1">
    <property type="entry name" value="INTEGRAL MEMBRANE PROTEIN"/>
    <property type="match status" value="1"/>
</dbReference>
<comment type="caution">
    <text evidence="3">The sequence shown here is derived from an EMBL/GenBank/DDBJ whole genome shotgun (WGS) entry which is preliminary data.</text>
</comment>
<gene>
    <name evidence="3" type="ORF">bsdtw1_02753</name>
</gene>
<feature type="transmembrane region" description="Helical" evidence="1">
    <location>
        <begin position="99"/>
        <end position="121"/>
    </location>
</feature>
<keyword evidence="1" id="KW-0472">Membrane</keyword>
<dbReference type="Pfam" id="PF04892">
    <property type="entry name" value="VanZ"/>
    <property type="match status" value="1"/>
</dbReference>
<protein>
    <recommendedName>
        <fullName evidence="2">VanZ-like domain-containing protein</fullName>
    </recommendedName>
</protein>
<evidence type="ECO:0000259" key="2">
    <source>
        <dbReference type="Pfam" id="PF04892"/>
    </source>
</evidence>
<dbReference type="EMBL" id="BLZR01000001">
    <property type="protein sequence ID" value="GFP76650.1"/>
    <property type="molecule type" value="Genomic_DNA"/>
</dbReference>
<evidence type="ECO:0000313" key="4">
    <source>
        <dbReference type="Proteomes" id="UP000580568"/>
    </source>
</evidence>
<feature type="transmembrane region" description="Helical" evidence="1">
    <location>
        <begin position="45"/>
        <end position="68"/>
    </location>
</feature>
<keyword evidence="1" id="KW-1133">Transmembrane helix</keyword>
<dbReference type="PANTHER" id="PTHR36834">
    <property type="entry name" value="MEMBRANE PROTEIN-RELATED"/>
    <property type="match status" value="1"/>
</dbReference>
<feature type="transmembrane region" description="Helical" evidence="1">
    <location>
        <begin position="128"/>
        <end position="145"/>
    </location>
</feature>
<dbReference type="AlphaFoldDB" id="A0A6V8SI68"/>
<reference evidence="3 4" key="1">
    <citation type="submission" date="2020-07" db="EMBL/GenBank/DDBJ databases">
        <title>A new beta-1,3-glucan-decomposing anaerobic bacterium isolated from anoxic soil subjected to biological soil disinfestation.</title>
        <authorList>
            <person name="Ueki A."/>
            <person name="Tonouchi A."/>
        </authorList>
    </citation>
    <scope>NUCLEOTIDE SEQUENCE [LARGE SCALE GENOMIC DNA]</scope>
    <source>
        <strain evidence="3 4">TW1</strain>
    </source>
</reference>
<evidence type="ECO:0000256" key="1">
    <source>
        <dbReference type="SAM" id="Phobius"/>
    </source>
</evidence>
<accession>A0A6V8SI68</accession>
<sequence>MPLGKGITAQFLYIYGIPAWLAIRIACLIFKRIGRKKIDLVREVVLNLFAIYLIGLIGLVFLPVVFLLDGTFMNNPVNITIIPFEGVTYAVQHGALRSVVINTVGNLLMLSPLILFLKLLWNKSIKNYRQAFLLAFVVSFFIEFIQFLESKYTPPFNRVVDITDIILNSLGGLIGFYVYMSLLKQERGEETKEEIPGL</sequence>
<proteinExistence type="predicted"/>
<dbReference type="InterPro" id="IPR053150">
    <property type="entry name" value="Teicoplanin_resist-assoc"/>
</dbReference>